<proteinExistence type="predicted"/>
<keyword evidence="3" id="KW-1185">Reference proteome</keyword>
<evidence type="ECO:0000256" key="1">
    <source>
        <dbReference type="SAM" id="Phobius"/>
    </source>
</evidence>
<reference evidence="2 3" key="1">
    <citation type="submission" date="2016-10" db="EMBL/GenBank/DDBJ databases">
        <authorList>
            <person name="de Groot N.N."/>
        </authorList>
    </citation>
    <scope>NUCLEOTIDE SEQUENCE [LARGE SCALE GENOMIC DNA]</scope>
    <source>
        <strain evidence="2 3">DSM 43357</strain>
    </source>
</reference>
<sequence length="51" mass="5237">MTENLIAGVMVFIGLFLIGGVFSLARQGLKVGAVVCALGAAMAITAGVLWW</sequence>
<dbReference type="EMBL" id="FOBF01000004">
    <property type="protein sequence ID" value="SEL26799.1"/>
    <property type="molecule type" value="Genomic_DNA"/>
</dbReference>
<keyword evidence="1" id="KW-1133">Transmembrane helix</keyword>
<protein>
    <recommendedName>
        <fullName evidence="4">Amidotransferase</fullName>
    </recommendedName>
</protein>
<accession>A0A1H7NU11</accession>
<dbReference type="Proteomes" id="UP000198953">
    <property type="component" value="Unassembled WGS sequence"/>
</dbReference>
<organism evidence="2 3">
    <name type="scientific">Nonomuraea pusilla</name>
    <dbReference type="NCBI Taxonomy" id="46177"/>
    <lineage>
        <taxon>Bacteria</taxon>
        <taxon>Bacillati</taxon>
        <taxon>Actinomycetota</taxon>
        <taxon>Actinomycetes</taxon>
        <taxon>Streptosporangiales</taxon>
        <taxon>Streptosporangiaceae</taxon>
        <taxon>Nonomuraea</taxon>
    </lineage>
</organism>
<keyword evidence="1" id="KW-0812">Transmembrane</keyword>
<gene>
    <name evidence="2" type="ORF">SAMN05660976_02162</name>
</gene>
<evidence type="ECO:0008006" key="4">
    <source>
        <dbReference type="Google" id="ProtNLM"/>
    </source>
</evidence>
<dbReference type="RefSeq" id="WP_176573337.1">
    <property type="nucleotide sequence ID" value="NZ_BBZG01000001.1"/>
</dbReference>
<evidence type="ECO:0000313" key="3">
    <source>
        <dbReference type="Proteomes" id="UP000198953"/>
    </source>
</evidence>
<dbReference type="AlphaFoldDB" id="A0A1H7NU11"/>
<evidence type="ECO:0000313" key="2">
    <source>
        <dbReference type="EMBL" id="SEL26799.1"/>
    </source>
</evidence>
<feature type="transmembrane region" description="Helical" evidence="1">
    <location>
        <begin position="6"/>
        <end position="24"/>
    </location>
</feature>
<feature type="transmembrane region" description="Helical" evidence="1">
    <location>
        <begin position="31"/>
        <end position="50"/>
    </location>
</feature>
<keyword evidence="1" id="KW-0472">Membrane</keyword>
<name>A0A1H7NU11_9ACTN</name>